<keyword evidence="6 13" id="KW-1133">Transmembrane helix</keyword>
<dbReference type="PANTHER" id="PTHR11690">
    <property type="entry name" value="AMILORIDE-SENSITIVE SODIUM CHANNEL-RELATED"/>
    <property type="match status" value="1"/>
</dbReference>
<evidence type="ECO:0000256" key="1">
    <source>
        <dbReference type="ARBA" id="ARBA00004141"/>
    </source>
</evidence>
<keyword evidence="4 12" id="KW-0894">Sodium channel</keyword>
<keyword evidence="8 12" id="KW-0406">Ion transport</keyword>
<keyword evidence="15" id="KW-1185">Reference proteome</keyword>
<comment type="similarity">
    <text evidence="2 12">Belongs to the amiloride-sensitive sodium channel (TC 1.A.6) family.</text>
</comment>
<name>A0A922CTH3_MANSE</name>
<keyword evidence="5 12" id="KW-0812">Transmembrane</keyword>
<evidence type="ECO:0000256" key="5">
    <source>
        <dbReference type="ARBA" id="ARBA00022692"/>
    </source>
</evidence>
<accession>A0A922CTH3</accession>
<protein>
    <recommendedName>
        <fullName evidence="16">Sodium channel protein Nach</fullName>
    </recommendedName>
</protein>
<dbReference type="GO" id="GO:0005886">
    <property type="term" value="C:plasma membrane"/>
    <property type="evidence" value="ECO:0007669"/>
    <property type="project" value="TreeGrafter"/>
</dbReference>
<dbReference type="InterPro" id="IPR001873">
    <property type="entry name" value="ENaC"/>
</dbReference>
<evidence type="ECO:0000313" key="15">
    <source>
        <dbReference type="Proteomes" id="UP000791440"/>
    </source>
</evidence>
<keyword evidence="9 13" id="KW-0472">Membrane</keyword>
<evidence type="ECO:0000256" key="11">
    <source>
        <dbReference type="ARBA" id="ARBA00023303"/>
    </source>
</evidence>
<dbReference type="GO" id="GO:0015280">
    <property type="term" value="F:ligand-gated sodium channel activity"/>
    <property type="evidence" value="ECO:0007669"/>
    <property type="project" value="TreeGrafter"/>
</dbReference>
<evidence type="ECO:0000256" key="4">
    <source>
        <dbReference type="ARBA" id="ARBA00022461"/>
    </source>
</evidence>
<evidence type="ECO:0000256" key="13">
    <source>
        <dbReference type="SAM" id="Phobius"/>
    </source>
</evidence>
<organism evidence="14 15">
    <name type="scientific">Manduca sexta</name>
    <name type="common">Tobacco hawkmoth</name>
    <name type="synonym">Tobacco hornworm</name>
    <dbReference type="NCBI Taxonomy" id="7130"/>
    <lineage>
        <taxon>Eukaryota</taxon>
        <taxon>Metazoa</taxon>
        <taxon>Ecdysozoa</taxon>
        <taxon>Arthropoda</taxon>
        <taxon>Hexapoda</taxon>
        <taxon>Insecta</taxon>
        <taxon>Pterygota</taxon>
        <taxon>Neoptera</taxon>
        <taxon>Endopterygota</taxon>
        <taxon>Lepidoptera</taxon>
        <taxon>Glossata</taxon>
        <taxon>Ditrysia</taxon>
        <taxon>Bombycoidea</taxon>
        <taxon>Sphingidae</taxon>
        <taxon>Sphinginae</taxon>
        <taxon>Sphingini</taxon>
        <taxon>Manduca</taxon>
    </lineage>
</organism>
<proteinExistence type="inferred from homology"/>
<sequence>MPEVLQALPQTCKDFLKLCIFEHKVYHNCKTLFRPILTSHGLCCIFNGLYYLKDKRRNEADPQFQRRMVRLSGPLEGLTVVADYNPSNAVMGTVLNTGALRIMFTDWNEFPADDETNLVEPDTESYHSIHATYTYCSDDVKVLPAWSRKCYFSDEYPLRFFRSYHDSDCDHMCFVRAVEKFCQCLPAYVPNVYQSQVCNVTSIPCIMEVKLQLGKWMYSKECDCPRDCESLRFKVDMSIGNLNALPYVLNNPYSGLIINKSTSIMHFFVTNSGYVKQRQETVMSLISLASNLGGVFGLCLGFSVLSVLEILFYFYIIIRNFIRRHLRRRRAVNSK</sequence>
<comment type="subcellular location">
    <subcellularLocation>
        <location evidence="1">Membrane</location>
        <topology evidence="1">Multi-pass membrane protein</topology>
    </subcellularLocation>
</comment>
<keyword evidence="11 12" id="KW-0407">Ion channel</keyword>
<keyword evidence="10 12" id="KW-0739">Sodium transport</keyword>
<evidence type="ECO:0000256" key="2">
    <source>
        <dbReference type="ARBA" id="ARBA00007193"/>
    </source>
</evidence>
<evidence type="ECO:0000256" key="7">
    <source>
        <dbReference type="ARBA" id="ARBA00023053"/>
    </source>
</evidence>
<evidence type="ECO:0000256" key="9">
    <source>
        <dbReference type="ARBA" id="ARBA00023136"/>
    </source>
</evidence>
<evidence type="ECO:0000256" key="8">
    <source>
        <dbReference type="ARBA" id="ARBA00023065"/>
    </source>
</evidence>
<dbReference type="Pfam" id="PF00858">
    <property type="entry name" value="ASC"/>
    <property type="match status" value="1"/>
</dbReference>
<dbReference type="Proteomes" id="UP000791440">
    <property type="component" value="Unassembled WGS sequence"/>
</dbReference>
<dbReference type="AlphaFoldDB" id="A0A922CTH3"/>
<evidence type="ECO:0000256" key="3">
    <source>
        <dbReference type="ARBA" id="ARBA00022448"/>
    </source>
</evidence>
<gene>
    <name evidence="14" type="ORF">O3G_MSEX011099</name>
</gene>
<reference evidence="14" key="2">
    <citation type="submission" date="2020-12" db="EMBL/GenBank/DDBJ databases">
        <authorList>
            <person name="Kanost M."/>
        </authorList>
    </citation>
    <scope>NUCLEOTIDE SEQUENCE</scope>
</reference>
<comment type="caution">
    <text evidence="14">The sequence shown here is derived from an EMBL/GenBank/DDBJ whole genome shotgun (WGS) entry which is preliminary data.</text>
</comment>
<keyword evidence="7" id="KW-0915">Sodium</keyword>
<keyword evidence="3 12" id="KW-0813">Transport</keyword>
<feature type="transmembrane region" description="Helical" evidence="13">
    <location>
        <begin position="292"/>
        <end position="318"/>
    </location>
</feature>
<dbReference type="PANTHER" id="PTHR11690:SF237">
    <property type="entry name" value="PICKPOCKET 16-RELATED"/>
    <property type="match status" value="1"/>
</dbReference>
<evidence type="ECO:0000313" key="14">
    <source>
        <dbReference type="EMBL" id="KAG6458885.1"/>
    </source>
</evidence>
<evidence type="ECO:0000256" key="10">
    <source>
        <dbReference type="ARBA" id="ARBA00023201"/>
    </source>
</evidence>
<evidence type="ECO:0000256" key="12">
    <source>
        <dbReference type="RuleBase" id="RU000679"/>
    </source>
</evidence>
<dbReference type="EMBL" id="JH668600">
    <property type="protein sequence ID" value="KAG6458885.1"/>
    <property type="molecule type" value="Genomic_DNA"/>
</dbReference>
<evidence type="ECO:0000256" key="6">
    <source>
        <dbReference type="ARBA" id="ARBA00022989"/>
    </source>
</evidence>
<reference evidence="14" key="1">
    <citation type="journal article" date="2016" name="Insect Biochem. Mol. Biol.">
        <title>Multifaceted biological insights from a draft genome sequence of the tobacco hornworm moth, Manduca sexta.</title>
        <authorList>
            <person name="Kanost M.R."/>
            <person name="Arrese E.L."/>
            <person name="Cao X."/>
            <person name="Chen Y.R."/>
            <person name="Chellapilla S."/>
            <person name="Goldsmith M.R."/>
            <person name="Grosse-Wilde E."/>
            <person name="Heckel D.G."/>
            <person name="Herndon N."/>
            <person name="Jiang H."/>
            <person name="Papanicolaou A."/>
            <person name="Qu J."/>
            <person name="Soulages J.L."/>
            <person name="Vogel H."/>
            <person name="Walters J."/>
            <person name="Waterhouse R.M."/>
            <person name="Ahn S.J."/>
            <person name="Almeida F.C."/>
            <person name="An C."/>
            <person name="Aqrawi P."/>
            <person name="Bretschneider A."/>
            <person name="Bryant W.B."/>
            <person name="Bucks S."/>
            <person name="Chao H."/>
            <person name="Chevignon G."/>
            <person name="Christen J.M."/>
            <person name="Clarke D.F."/>
            <person name="Dittmer N.T."/>
            <person name="Ferguson L.C.F."/>
            <person name="Garavelou S."/>
            <person name="Gordon K.H.J."/>
            <person name="Gunaratna R.T."/>
            <person name="Han Y."/>
            <person name="Hauser F."/>
            <person name="He Y."/>
            <person name="Heidel-Fischer H."/>
            <person name="Hirsh A."/>
            <person name="Hu Y."/>
            <person name="Jiang H."/>
            <person name="Kalra D."/>
            <person name="Klinner C."/>
            <person name="Konig C."/>
            <person name="Kovar C."/>
            <person name="Kroll A.R."/>
            <person name="Kuwar S.S."/>
            <person name="Lee S.L."/>
            <person name="Lehman R."/>
            <person name="Li K."/>
            <person name="Li Z."/>
            <person name="Liang H."/>
            <person name="Lovelace S."/>
            <person name="Lu Z."/>
            <person name="Mansfield J.H."/>
            <person name="McCulloch K.J."/>
            <person name="Mathew T."/>
            <person name="Morton B."/>
            <person name="Muzny D.M."/>
            <person name="Neunemann D."/>
            <person name="Ongeri F."/>
            <person name="Pauchet Y."/>
            <person name="Pu L.L."/>
            <person name="Pyrousis I."/>
            <person name="Rao X.J."/>
            <person name="Redding A."/>
            <person name="Roesel C."/>
            <person name="Sanchez-Gracia A."/>
            <person name="Schaack S."/>
            <person name="Shukla A."/>
            <person name="Tetreau G."/>
            <person name="Wang Y."/>
            <person name="Xiong G.H."/>
            <person name="Traut W."/>
            <person name="Walsh T.K."/>
            <person name="Worley K.C."/>
            <person name="Wu D."/>
            <person name="Wu W."/>
            <person name="Wu Y.Q."/>
            <person name="Zhang X."/>
            <person name="Zou Z."/>
            <person name="Zucker H."/>
            <person name="Briscoe A.D."/>
            <person name="Burmester T."/>
            <person name="Clem R.J."/>
            <person name="Feyereisen R."/>
            <person name="Grimmelikhuijzen C.J.P."/>
            <person name="Hamodrakas S.J."/>
            <person name="Hansson B.S."/>
            <person name="Huguet E."/>
            <person name="Jermiin L.S."/>
            <person name="Lan Q."/>
            <person name="Lehman H.K."/>
            <person name="Lorenzen M."/>
            <person name="Merzendorfer H."/>
            <person name="Michalopoulos I."/>
            <person name="Morton D.B."/>
            <person name="Muthukrishnan S."/>
            <person name="Oakeshott J.G."/>
            <person name="Palmer W."/>
            <person name="Park Y."/>
            <person name="Passarelli A.L."/>
            <person name="Rozas J."/>
            <person name="Schwartz L.M."/>
            <person name="Smith W."/>
            <person name="Southgate A."/>
            <person name="Vilcinskas A."/>
            <person name="Vogt R."/>
            <person name="Wang P."/>
            <person name="Werren J."/>
            <person name="Yu X.Q."/>
            <person name="Zhou J.J."/>
            <person name="Brown S.J."/>
            <person name="Scherer S.E."/>
            <person name="Richards S."/>
            <person name="Blissard G.W."/>
        </authorList>
    </citation>
    <scope>NUCLEOTIDE SEQUENCE</scope>
</reference>
<evidence type="ECO:0008006" key="16">
    <source>
        <dbReference type="Google" id="ProtNLM"/>
    </source>
</evidence>